<keyword evidence="7" id="KW-1133">Transmembrane helix</keyword>
<dbReference type="SUPFAM" id="SSF52540">
    <property type="entry name" value="P-loop containing nucleoside triphosphate hydrolases"/>
    <property type="match status" value="1"/>
</dbReference>
<keyword evidence="3" id="KW-0328">Glycosyltransferase</keyword>
<dbReference type="Proteomes" id="UP001158576">
    <property type="component" value="Chromosome 2"/>
</dbReference>
<name>A0ABN7TCM8_OIKDI</name>
<keyword evidence="8" id="KW-0333">Golgi apparatus</keyword>
<gene>
    <name evidence="13" type="ORF">OKIOD_LOCUS16064</name>
</gene>
<evidence type="ECO:0000313" key="13">
    <source>
        <dbReference type="EMBL" id="CAG5113167.1"/>
    </source>
</evidence>
<dbReference type="EC" id="2.8.2.-" evidence="10"/>
<keyword evidence="5" id="KW-0812">Transmembrane</keyword>
<dbReference type="InterPro" id="IPR027417">
    <property type="entry name" value="P-loop_NTPase"/>
</dbReference>
<keyword evidence="6" id="KW-0735">Signal-anchor</keyword>
<dbReference type="Pfam" id="PF00685">
    <property type="entry name" value="Sulfotransfer_1"/>
    <property type="match status" value="1"/>
</dbReference>
<dbReference type="Gene3D" id="3.40.50.300">
    <property type="entry name" value="P-loop containing nucleotide triphosphate hydrolases"/>
    <property type="match status" value="2"/>
</dbReference>
<keyword evidence="14" id="KW-1185">Reference proteome</keyword>
<reference evidence="13 14" key="1">
    <citation type="submission" date="2021-04" db="EMBL/GenBank/DDBJ databases">
        <authorList>
            <person name="Bliznina A."/>
        </authorList>
    </citation>
    <scope>NUCLEOTIDE SEQUENCE [LARGE SCALE GENOMIC DNA]</scope>
</reference>
<protein>
    <recommendedName>
        <fullName evidence="10">Sulfotransferase</fullName>
        <ecNumber evidence="10">2.8.2.-</ecNumber>
    </recommendedName>
</protein>
<feature type="signal peptide" evidence="11">
    <location>
        <begin position="1"/>
        <end position="21"/>
    </location>
</feature>
<sequence>MESPAIFLMLLASSFVLYILFQDELSSNELVVEKIPEILQRQWSKQTLIAFLHIGKTGGTSIDATVEPIVRFLSKAPYRRGYLGRIHFDWSYLKKAFYGYDVDVITMLRHPVDRAISQYYFHKSLPRQQTDYDFLNSTVESFFSNWTMMMDHRTIWQDGQGAVAWFTEKLDESMEQLSRALGWGKIKMAHKRPTVHKGGASEQLKKRIAVLMPMDIWLYDYALDLFNARKNDLMQPKRPPLPQTGPDYLHSQRKRKQTNIYIGIFATFDNFERREAQRETWLLSSKFKHKFLIDNWTPEWALENKKYGDIISLNSSFTGYAYGFGDKLYRWFRYAKENFPEGTIVGKSDDDFYACSNLYEVVLENIHPRMYFGWWHFLEEAGELKMPSKRIRVDSQFVLIGWDLLLIVLNKPYCHPSIDGETCNITNPDVRYDTNSGGSALGTWLGHIGDIHGIQMNKRMAHTKAYESKAIFNEYKDPTTKPYCGEMVSYHKATPELQRYLECFDQDIAASKIFCLKAKNLTAYDLIKSPKKGKN</sequence>
<evidence type="ECO:0000256" key="11">
    <source>
        <dbReference type="SAM" id="SignalP"/>
    </source>
</evidence>
<comment type="similarity">
    <text evidence="10">Belongs to the sulfotransferase 1 family.</text>
</comment>
<dbReference type="EMBL" id="OU015567">
    <property type="protein sequence ID" value="CAG5113167.1"/>
    <property type="molecule type" value="Genomic_DNA"/>
</dbReference>
<evidence type="ECO:0000256" key="9">
    <source>
        <dbReference type="ARBA" id="ARBA00023136"/>
    </source>
</evidence>
<evidence type="ECO:0000256" key="1">
    <source>
        <dbReference type="ARBA" id="ARBA00004323"/>
    </source>
</evidence>
<evidence type="ECO:0000256" key="4">
    <source>
        <dbReference type="ARBA" id="ARBA00022679"/>
    </source>
</evidence>
<feature type="chain" id="PRO_5047160302" description="Sulfotransferase" evidence="11">
    <location>
        <begin position="22"/>
        <end position="535"/>
    </location>
</feature>
<keyword evidence="4 10" id="KW-0808">Transferase</keyword>
<evidence type="ECO:0000313" key="14">
    <source>
        <dbReference type="Proteomes" id="UP001158576"/>
    </source>
</evidence>
<keyword evidence="11" id="KW-0732">Signal</keyword>
<accession>A0ABN7TCM8</accession>
<comment type="subcellular location">
    <subcellularLocation>
        <location evidence="1">Golgi apparatus membrane</location>
        <topology evidence="1">Single-pass type II membrane protein</topology>
    </subcellularLocation>
</comment>
<evidence type="ECO:0000256" key="10">
    <source>
        <dbReference type="RuleBase" id="RU361155"/>
    </source>
</evidence>
<evidence type="ECO:0000256" key="7">
    <source>
        <dbReference type="ARBA" id="ARBA00022989"/>
    </source>
</evidence>
<dbReference type="InterPro" id="IPR000863">
    <property type="entry name" value="Sulfotransferase_dom"/>
</dbReference>
<evidence type="ECO:0000256" key="6">
    <source>
        <dbReference type="ARBA" id="ARBA00022968"/>
    </source>
</evidence>
<proteinExistence type="inferred from homology"/>
<evidence type="ECO:0000256" key="5">
    <source>
        <dbReference type="ARBA" id="ARBA00022692"/>
    </source>
</evidence>
<keyword evidence="9" id="KW-0472">Membrane</keyword>
<comment type="similarity">
    <text evidence="2">Belongs to the glycosyltransferase 31 family.</text>
</comment>
<evidence type="ECO:0000256" key="3">
    <source>
        <dbReference type="ARBA" id="ARBA00022676"/>
    </source>
</evidence>
<organism evidence="13 14">
    <name type="scientific">Oikopleura dioica</name>
    <name type="common">Tunicate</name>
    <dbReference type="NCBI Taxonomy" id="34765"/>
    <lineage>
        <taxon>Eukaryota</taxon>
        <taxon>Metazoa</taxon>
        <taxon>Chordata</taxon>
        <taxon>Tunicata</taxon>
        <taxon>Appendicularia</taxon>
        <taxon>Copelata</taxon>
        <taxon>Oikopleuridae</taxon>
        <taxon>Oikopleura</taxon>
    </lineage>
</organism>
<dbReference type="PANTHER" id="PTHR11214">
    <property type="entry name" value="BETA-1,3-N-ACETYLGLUCOSAMINYLTRANSFERASE"/>
    <property type="match status" value="1"/>
</dbReference>
<evidence type="ECO:0000256" key="2">
    <source>
        <dbReference type="ARBA" id="ARBA00008661"/>
    </source>
</evidence>
<dbReference type="InterPro" id="IPR002659">
    <property type="entry name" value="Glyco_trans_31"/>
</dbReference>
<feature type="domain" description="Sulfotransferase" evidence="12">
    <location>
        <begin position="86"/>
        <end position="153"/>
    </location>
</feature>
<evidence type="ECO:0000256" key="8">
    <source>
        <dbReference type="ARBA" id="ARBA00023034"/>
    </source>
</evidence>
<evidence type="ECO:0000259" key="12">
    <source>
        <dbReference type="Pfam" id="PF00685"/>
    </source>
</evidence>